<evidence type="ECO:0000313" key="6">
    <source>
        <dbReference type="EMBL" id="KAH3666454.1"/>
    </source>
</evidence>
<dbReference type="InterPro" id="IPR007014">
    <property type="entry name" value="FUN14"/>
</dbReference>
<evidence type="ECO:0000256" key="3">
    <source>
        <dbReference type="ARBA" id="ARBA00022692"/>
    </source>
</evidence>
<dbReference type="AlphaFoldDB" id="A0A9P8T5L9"/>
<keyword evidence="5" id="KW-0472">Membrane</keyword>
<dbReference type="GeneID" id="70235415"/>
<keyword evidence="3" id="KW-0812">Transmembrane</keyword>
<dbReference type="GO" id="GO:0016020">
    <property type="term" value="C:membrane"/>
    <property type="evidence" value="ECO:0007669"/>
    <property type="project" value="UniProtKB-SubCell"/>
</dbReference>
<evidence type="ECO:0000313" key="7">
    <source>
        <dbReference type="Proteomes" id="UP000769157"/>
    </source>
</evidence>
<accession>A0A9P8T5L9</accession>
<dbReference type="Pfam" id="PF04930">
    <property type="entry name" value="FUN14"/>
    <property type="match status" value="1"/>
</dbReference>
<reference evidence="6" key="1">
    <citation type="journal article" date="2021" name="Open Biol.">
        <title>Shared evolutionary footprints suggest mitochondrial oxidative damage underlies multiple complex I losses in fungi.</title>
        <authorList>
            <person name="Schikora-Tamarit M.A."/>
            <person name="Marcet-Houben M."/>
            <person name="Nosek J."/>
            <person name="Gabaldon T."/>
        </authorList>
    </citation>
    <scope>NUCLEOTIDE SEQUENCE</scope>
    <source>
        <strain evidence="6">CBS6075</strain>
    </source>
</reference>
<proteinExistence type="inferred from homology"/>
<dbReference type="EMBL" id="JAEUBE010000255">
    <property type="protein sequence ID" value="KAH3666454.1"/>
    <property type="molecule type" value="Genomic_DNA"/>
</dbReference>
<dbReference type="Proteomes" id="UP000769157">
    <property type="component" value="Unassembled WGS sequence"/>
</dbReference>
<evidence type="ECO:0000256" key="1">
    <source>
        <dbReference type="ARBA" id="ARBA00004370"/>
    </source>
</evidence>
<evidence type="ECO:0000256" key="4">
    <source>
        <dbReference type="ARBA" id="ARBA00022989"/>
    </source>
</evidence>
<organism evidence="6 7">
    <name type="scientific">Ogataea philodendri</name>
    <dbReference type="NCBI Taxonomy" id="1378263"/>
    <lineage>
        <taxon>Eukaryota</taxon>
        <taxon>Fungi</taxon>
        <taxon>Dikarya</taxon>
        <taxon>Ascomycota</taxon>
        <taxon>Saccharomycotina</taxon>
        <taxon>Pichiomycetes</taxon>
        <taxon>Pichiales</taxon>
        <taxon>Pichiaceae</taxon>
        <taxon>Ogataea</taxon>
    </lineage>
</organism>
<protein>
    <submittedName>
        <fullName evidence="6">Uncharacterized protein</fullName>
    </submittedName>
</protein>
<evidence type="ECO:0000256" key="5">
    <source>
        <dbReference type="ARBA" id="ARBA00023136"/>
    </source>
</evidence>
<comment type="similarity">
    <text evidence="2">Belongs to the FUN14 family.</text>
</comment>
<comment type="caution">
    <text evidence="6">The sequence shown here is derived from an EMBL/GenBank/DDBJ whole genome shotgun (WGS) entry which is preliminary data.</text>
</comment>
<keyword evidence="4" id="KW-1133">Transmembrane helix</keyword>
<evidence type="ECO:0000256" key="2">
    <source>
        <dbReference type="ARBA" id="ARBA00009160"/>
    </source>
</evidence>
<name>A0A9P8T5L9_9ASCO</name>
<sequence length="159" mass="17597">MSSQMARPMTGQLAPKVGVSLGVLGFSSYWLWNNQIKSEVAVNDQSRLAFEKGAQDLAQKPVHDKSFGGKLNYQELSIGSMCGLACGIVVGKLSSLIVFVSLSFYLGVQFLQSRGIITIPWTRYIKVGSQLIDVRQMVFEQPSFNITFILTFLLAAYYV</sequence>
<dbReference type="RefSeq" id="XP_046061585.1">
    <property type="nucleotide sequence ID" value="XM_046204426.1"/>
</dbReference>
<reference evidence="6" key="2">
    <citation type="submission" date="2021-01" db="EMBL/GenBank/DDBJ databases">
        <authorList>
            <person name="Schikora-Tamarit M.A."/>
        </authorList>
    </citation>
    <scope>NUCLEOTIDE SEQUENCE</scope>
    <source>
        <strain evidence="6">CBS6075</strain>
    </source>
</reference>
<comment type="subcellular location">
    <subcellularLocation>
        <location evidence="1">Membrane</location>
    </subcellularLocation>
</comment>
<keyword evidence="7" id="KW-1185">Reference proteome</keyword>
<dbReference type="OrthoDB" id="3990500at2759"/>
<gene>
    <name evidence="6" type="ORF">OGAPHI_003450</name>
</gene>